<evidence type="ECO:0000256" key="14">
    <source>
        <dbReference type="ARBA" id="ARBA00048258"/>
    </source>
</evidence>
<dbReference type="GO" id="GO:0015940">
    <property type="term" value="P:pantothenate biosynthetic process"/>
    <property type="evidence" value="ECO:0007669"/>
    <property type="project" value="UniProtKB-UniPathway"/>
</dbReference>
<dbReference type="PANTHER" id="PTHR21299">
    <property type="entry name" value="CYTIDYLATE KINASE/PANTOATE-BETA-ALANINE LIGASE"/>
    <property type="match status" value="1"/>
</dbReference>
<evidence type="ECO:0000256" key="7">
    <source>
        <dbReference type="ARBA" id="ARBA00022490"/>
    </source>
</evidence>
<accession>A0A835PVM5</accession>
<dbReference type="InterPro" id="IPR003721">
    <property type="entry name" value="Pantoate_ligase"/>
</dbReference>
<dbReference type="SUPFAM" id="SSF52374">
    <property type="entry name" value="Nucleotidylyl transferase"/>
    <property type="match status" value="1"/>
</dbReference>
<dbReference type="Pfam" id="PF02569">
    <property type="entry name" value="Pantoate_ligase"/>
    <property type="match status" value="1"/>
</dbReference>
<keyword evidence="11" id="KW-0067">ATP-binding</keyword>
<evidence type="ECO:0000313" key="16">
    <source>
        <dbReference type="EMBL" id="KAG0461271.1"/>
    </source>
</evidence>
<evidence type="ECO:0000256" key="8">
    <source>
        <dbReference type="ARBA" id="ARBA00022598"/>
    </source>
</evidence>
<evidence type="ECO:0000256" key="13">
    <source>
        <dbReference type="ARBA" id="ARBA00032806"/>
    </source>
</evidence>
<comment type="similarity">
    <text evidence="3">Belongs to the pantothenate synthetase family.</text>
</comment>
<dbReference type="AlphaFoldDB" id="A0A835PVM5"/>
<evidence type="ECO:0000256" key="12">
    <source>
        <dbReference type="ARBA" id="ARBA00029902"/>
    </source>
</evidence>
<evidence type="ECO:0000256" key="5">
    <source>
        <dbReference type="ARBA" id="ARBA00012219"/>
    </source>
</evidence>
<dbReference type="EC" id="6.3.2.1" evidence="5"/>
<keyword evidence="7" id="KW-0963">Cytoplasm</keyword>
<keyword evidence="17" id="KW-1185">Reference proteome</keyword>
<reference evidence="16 17" key="1">
    <citation type="journal article" date="2020" name="Nat. Food">
        <title>A phased Vanilla planifolia genome enables genetic improvement of flavour and production.</title>
        <authorList>
            <person name="Hasing T."/>
            <person name="Tang H."/>
            <person name="Brym M."/>
            <person name="Khazi F."/>
            <person name="Huang T."/>
            <person name="Chambers A.H."/>
        </authorList>
    </citation>
    <scope>NUCLEOTIDE SEQUENCE [LARGE SCALE GENOMIC DNA]</scope>
    <source>
        <tissue evidence="16">Leaf</tissue>
    </source>
</reference>
<dbReference type="Gene3D" id="3.40.50.620">
    <property type="entry name" value="HUPs"/>
    <property type="match status" value="1"/>
</dbReference>
<comment type="catalytic activity">
    <reaction evidence="14">
        <text>(R)-pantoate + beta-alanine + ATP = (R)-pantothenate + AMP + diphosphate + H(+)</text>
        <dbReference type="Rhea" id="RHEA:10912"/>
        <dbReference type="ChEBI" id="CHEBI:15378"/>
        <dbReference type="ChEBI" id="CHEBI:15980"/>
        <dbReference type="ChEBI" id="CHEBI:29032"/>
        <dbReference type="ChEBI" id="CHEBI:30616"/>
        <dbReference type="ChEBI" id="CHEBI:33019"/>
        <dbReference type="ChEBI" id="CHEBI:57966"/>
        <dbReference type="ChEBI" id="CHEBI:456215"/>
        <dbReference type="EC" id="6.3.2.1"/>
    </reaction>
</comment>
<dbReference type="Proteomes" id="UP000636800">
    <property type="component" value="Chromosome 11"/>
</dbReference>
<comment type="subunit">
    <text evidence="4">Homodimer.</text>
</comment>
<dbReference type="GO" id="GO:0004592">
    <property type="term" value="F:pantoate-beta-alanine ligase activity"/>
    <property type="evidence" value="ECO:0007669"/>
    <property type="project" value="UniProtKB-EC"/>
</dbReference>
<keyword evidence="9" id="KW-0566">Pantothenate biosynthesis</keyword>
<evidence type="ECO:0000256" key="4">
    <source>
        <dbReference type="ARBA" id="ARBA00011738"/>
    </source>
</evidence>
<evidence type="ECO:0000256" key="3">
    <source>
        <dbReference type="ARBA" id="ARBA00009256"/>
    </source>
</evidence>
<dbReference type="Gene3D" id="3.30.1300.10">
    <property type="entry name" value="Pantoate-beta-alanine ligase, C-terminal domain"/>
    <property type="match status" value="1"/>
</dbReference>
<name>A0A835PVM5_VANPL</name>
<dbReference type="NCBIfam" id="TIGR00018">
    <property type="entry name" value="panC"/>
    <property type="match status" value="1"/>
</dbReference>
<evidence type="ECO:0000256" key="11">
    <source>
        <dbReference type="ARBA" id="ARBA00022840"/>
    </source>
</evidence>
<keyword evidence="8" id="KW-0436">Ligase</keyword>
<evidence type="ECO:0000256" key="9">
    <source>
        <dbReference type="ARBA" id="ARBA00022655"/>
    </source>
</evidence>
<dbReference type="InterPro" id="IPR004821">
    <property type="entry name" value="Cyt_trans-like"/>
</dbReference>
<gene>
    <name evidence="16" type="ORF">HPP92_021568</name>
</gene>
<comment type="subcellular location">
    <subcellularLocation>
        <location evidence="1">Cytoplasm</location>
    </subcellularLocation>
</comment>
<dbReference type="OrthoDB" id="4062651at2759"/>
<evidence type="ECO:0000256" key="1">
    <source>
        <dbReference type="ARBA" id="ARBA00004496"/>
    </source>
</evidence>
<dbReference type="FunFam" id="3.30.1300.10:FF:000001">
    <property type="entry name" value="Pantothenate synthetase"/>
    <property type="match status" value="1"/>
</dbReference>
<comment type="pathway">
    <text evidence="2">Cofactor biosynthesis; (R)-pantothenate biosynthesis; (R)-pantothenate from (R)-pantoate and beta-alanine: step 1/1.</text>
</comment>
<sequence length="309" mass="34309">MPELNVIREKTLMREWSRARRYQGETVALVPTMGFLHEGHLSLIRTAKSVANFIVVSIYVNPGQFAPSEDLSTYPSDLVGDLRKLSDAGVDAVFCPADLYLSASGDDSARHSGDAVSQSEGNSCVEDGNRDHETWVRVEKLEKGMCGASRPVFFRGVATVVAKLFNIVEPDIAVFGKKDYQQWRVICRMVRDLDFDIRIIGADIVREFDGLAMSSRNVHLSPLDREKALSIYESLRKAKVAVEGGQRNCQELIALTKKTISEAGGKIDYVEIVEQQSLKTAEEIVCPVVLCVAAWFGNVRLIDNIELNI</sequence>
<dbReference type="GO" id="GO:0005524">
    <property type="term" value="F:ATP binding"/>
    <property type="evidence" value="ECO:0007669"/>
    <property type="project" value="UniProtKB-KW"/>
</dbReference>
<proteinExistence type="inferred from homology"/>
<protein>
    <recommendedName>
        <fullName evidence="6">Pantoate--beta-alanine ligase</fullName>
        <ecNumber evidence="5">6.3.2.1</ecNumber>
    </recommendedName>
    <alternativeName>
        <fullName evidence="13">Pantoate-activating enzyme</fullName>
    </alternativeName>
    <alternativeName>
        <fullName evidence="12">Pantothenate synthetase</fullName>
    </alternativeName>
</protein>
<feature type="region of interest" description="Disordered" evidence="15">
    <location>
        <begin position="105"/>
        <end position="128"/>
    </location>
</feature>
<evidence type="ECO:0000256" key="2">
    <source>
        <dbReference type="ARBA" id="ARBA00004990"/>
    </source>
</evidence>
<comment type="caution">
    <text evidence="16">The sequence shown here is derived from an EMBL/GenBank/DDBJ whole genome shotgun (WGS) entry which is preliminary data.</text>
</comment>
<dbReference type="GO" id="GO:0005829">
    <property type="term" value="C:cytosol"/>
    <property type="evidence" value="ECO:0007669"/>
    <property type="project" value="TreeGrafter"/>
</dbReference>
<dbReference type="EMBL" id="JADCNL010000011">
    <property type="protein sequence ID" value="KAG0461271.1"/>
    <property type="molecule type" value="Genomic_DNA"/>
</dbReference>
<dbReference type="InterPro" id="IPR014729">
    <property type="entry name" value="Rossmann-like_a/b/a_fold"/>
</dbReference>
<dbReference type="PANTHER" id="PTHR21299:SF1">
    <property type="entry name" value="PANTOATE--BETA-ALANINE LIGASE"/>
    <property type="match status" value="1"/>
</dbReference>
<evidence type="ECO:0000256" key="10">
    <source>
        <dbReference type="ARBA" id="ARBA00022741"/>
    </source>
</evidence>
<evidence type="ECO:0000313" key="17">
    <source>
        <dbReference type="Proteomes" id="UP000636800"/>
    </source>
</evidence>
<dbReference type="CDD" id="cd00560">
    <property type="entry name" value="PanC"/>
    <property type="match status" value="1"/>
</dbReference>
<dbReference type="UniPathway" id="UPA00028">
    <property type="reaction ID" value="UER00005"/>
</dbReference>
<dbReference type="InterPro" id="IPR042176">
    <property type="entry name" value="Pantoate_ligase_C"/>
</dbReference>
<keyword evidence="10" id="KW-0547">Nucleotide-binding</keyword>
<dbReference type="HAMAP" id="MF_00158">
    <property type="entry name" value="PanC"/>
    <property type="match status" value="1"/>
</dbReference>
<organism evidence="16 17">
    <name type="scientific">Vanilla planifolia</name>
    <name type="common">Vanilla</name>
    <dbReference type="NCBI Taxonomy" id="51239"/>
    <lineage>
        <taxon>Eukaryota</taxon>
        <taxon>Viridiplantae</taxon>
        <taxon>Streptophyta</taxon>
        <taxon>Embryophyta</taxon>
        <taxon>Tracheophyta</taxon>
        <taxon>Spermatophyta</taxon>
        <taxon>Magnoliopsida</taxon>
        <taxon>Liliopsida</taxon>
        <taxon>Asparagales</taxon>
        <taxon>Orchidaceae</taxon>
        <taxon>Vanilloideae</taxon>
        <taxon>Vanilleae</taxon>
        <taxon>Vanilla</taxon>
    </lineage>
</organism>
<dbReference type="FunFam" id="3.40.50.620:FF:000160">
    <property type="entry name" value="Pantoate--beta-alanine ligase"/>
    <property type="match status" value="1"/>
</dbReference>
<evidence type="ECO:0000256" key="15">
    <source>
        <dbReference type="SAM" id="MobiDB-lite"/>
    </source>
</evidence>
<evidence type="ECO:0000256" key="6">
    <source>
        <dbReference type="ARBA" id="ARBA00015647"/>
    </source>
</evidence>
<dbReference type="NCBIfam" id="TIGR00125">
    <property type="entry name" value="cyt_tran_rel"/>
    <property type="match status" value="1"/>
</dbReference>